<dbReference type="InterPro" id="IPR052044">
    <property type="entry name" value="PKS_Associated_Protein"/>
</dbReference>
<keyword evidence="4" id="KW-1185">Reference proteome</keyword>
<dbReference type="InterPro" id="IPR014710">
    <property type="entry name" value="RmlC-like_jellyroll"/>
</dbReference>
<reference evidence="4" key="1">
    <citation type="journal article" date="2019" name="Int. J. Syst. Evol. Microbiol.">
        <title>The Global Catalogue of Microorganisms (GCM) 10K type strain sequencing project: providing services to taxonomists for standard genome sequencing and annotation.</title>
        <authorList>
            <consortium name="The Broad Institute Genomics Platform"/>
            <consortium name="The Broad Institute Genome Sequencing Center for Infectious Disease"/>
            <person name="Wu L."/>
            <person name="Ma J."/>
        </authorList>
    </citation>
    <scope>NUCLEOTIDE SEQUENCE [LARGE SCALE GENOMIC DNA]</scope>
    <source>
        <strain evidence="4">JCM 17388</strain>
    </source>
</reference>
<dbReference type="InterPro" id="IPR013096">
    <property type="entry name" value="Cupin_2"/>
</dbReference>
<evidence type="ECO:0000256" key="1">
    <source>
        <dbReference type="SAM" id="MobiDB-lite"/>
    </source>
</evidence>
<gene>
    <name evidence="3" type="ORF">GCM10022252_61620</name>
</gene>
<evidence type="ECO:0000313" key="4">
    <source>
        <dbReference type="Proteomes" id="UP001501251"/>
    </source>
</evidence>
<feature type="domain" description="Cupin type-2" evidence="2">
    <location>
        <begin position="58"/>
        <end position="123"/>
    </location>
</feature>
<dbReference type="Proteomes" id="UP001501251">
    <property type="component" value="Unassembled WGS sequence"/>
</dbReference>
<organism evidence="3 4">
    <name type="scientific">Streptosporangium oxazolinicum</name>
    <dbReference type="NCBI Taxonomy" id="909287"/>
    <lineage>
        <taxon>Bacteria</taxon>
        <taxon>Bacillati</taxon>
        <taxon>Actinomycetota</taxon>
        <taxon>Actinomycetes</taxon>
        <taxon>Streptosporangiales</taxon>
        <taxon>Streptosporangiaceae</taxon>
        <taxon>Streptosporangium</taxon>
    </lineage>
</organism>
<comment type="caution">
    <text evidence="3">The sequence shown here is derived from an EMBL/GenBank/DDBJ whole genome shotgun (WGS) entry which is preliminary data.</text>
</comment>
<dbReference type="Pfam" id="PF07883">
    <property type="entry name" value="Cupin_2"/>
    <property type="match status" value="1"/>
</dbReference>
<dbReference type="SUPFAM" id="SSF51182">
    <property type="entry name" value="RmlC-like cupins"/>
    <property type="match status" value="1"/>
</dbReference>
<dbReference type="InterPro" id="IPR011051">
    <property type="entry name" value="RmlC_Cupin_sf"/>
</dbReference>
<protein>
    <submittedName>
        <fullName evidence="3">Cupin domain-containing protein</fullName>
    </submittedName>
</protein>
<sequence>MTDVSDTGVAPPEASSKEEVTLTKVSLDETVVNNRRGGEIRVLLSPNTVGTSTGFMGLLTIRPGEYVSEHYHPYSEEFLYVIRGTLVVRINGEQELTLDADEGMVIPKNVRHRVMNRSETEAFAVFHLCPLAPRPDLGHVDTEPYPGQAGGSEAGK</sequence>
<dbReference type="InterPro" id="IPR016672">
    <property type="entry name" value="Polyketide_Synth_CurC_prd"/>
</dbReference>
<accession>A0ABP8BDA5</accession>
<name>A0ABP8BDA5_9ACTN</name>
<feature type="region of interest" description="Disordered" evidence="1">
    <location>
        <begin position="137"/>
        <end position="156"/>
    </location>
</feature>
<proteinExistence type="predicted"/>
<dbReference type="Gene3D" id="2.60.120.10">
    <property type="entry name" value="Jelly Rolls"/>
    <property type="match status" value="1"/>
</dbReference>
<dbReference type="CDD" id="cd06991">
    <property type="entry name" value="cupin_TcmJ-like"/>
    <property type="match status" value="1"/>
</dbReference>
<dbReference type="PANTHER" id="PTHR36114:SF1">
    <property type="entry name" value="16.7 KDA PROTEIN IN WHIE LOCUS"/>
    <property type="match status" value="1"/>
</dbReference>
<feature type="region of interest" description="Disordered" evidence="1">
    <location>
        <begin position="1"/>
        <end position="21"/>
    </location>
</feature>
<dbReference type="PIRSF" id="PIRSF016602">
    <property type="entry name" value="CurC_prd"/>
    <property type="match status" value="1"/>
</dbReference>
<dbReference type="PANTHER" id="PTHR36114">
    <property type="entry name" value="16.7 KDA PROTEIN IN WHIE LOCUS"/>
    <property type="match status" value="1"/>
</dbReference>
<evidence type="ECO:0000259" key="2">
    <source>
        <dbReference type="Pfam" id="PF07883"/>
    </source>
</evidence>
<dbReference type="EMBL" id="BAABAQ010000013">
    <property type="protein sequence ID" value="GAA4203659.1"/>
    <property type="molecule type" value="Genomic_DNA"/>
</dbReference>
<evidence type="ECO:0000313" key="3">
    <source>
        <dbReference type="EMBL" id="GAA4203659.1"/>
    </source>
</evidence>